<organism evidence="1 2">
    <name type="scientific">Mycobacterium intracellulare</name>
    <dbReference type="NCBI Taxonomy" id="1767"/>
    <lineage>
        <taxon>Bacteria</taxon>
        <taxon>Bacillati</taxon>
        <taxon>Actinomycetota</taxon>
        <taxon>Actinomycetes</taxon>
        <taxon>Mycobacteriales</taxon>
        <taxon>Mycobacteriaceae</taxon>
        <taxon>Mycobacterium</taxon>
        <taxon>Mycobacterium avium complex (MAC)</taxon>
    </lineage>
</organism>
<sequence length="62" mass="6472">MLDCPAASWISLNVTASMPRVANSRSATSINITRVDSPDALRLRAPAADSVRSSAMGLLQSA</sequence>
<gene>
    <name evidence="1" type="ORF">MINTM018_14640</name>
</gene>
<evidence type="ECO:0000313" key="1">
    <source>
        <dbReference type="EMBL" id="BCO98694.1"/>
    </source>
</evidence>
<dbReference type="AlphaFoldDB" id="A0A7R7MRJ7"/>
<accession>A0A7R7MRJ7</accession>
<reference evidence="1 2" key="1">
    <citation type="submission" date="2020-12" db="EMBL/GenBank/DDBJ databases">
        <title>Genome sequence of clinical Mycobacterium intracellulare strains.</title>
        <authorList>
            <person name="Tateishi Y."/>
            <person name="Matsumoto S."/>
            <person name="Fukushima Y."/>
            <person name="Nakajima C."/>
            <person name="Suzuki Y."/>
        </authorList>
    </citation>
    <scope>NUCLEOTIDE SEQUENCE [LARGE SCALE GENOMIC DNA]</scope>
    <source>
        <strain evidence="1 2">M018</strain>
    </source>
</reference>
<evidence type="ECO:0000313" key="2">
    <source>
        <dbReference type="Proteomes" id="UP000595205"/>
    </source>
</evidence>
<dbReference type="EMBL" id="AP024255">
    <property type="protein sequence ID" value="BCO98694.1"/>
    <property type="molecule type" value="Genomic_DNA"/>
</dbReference>
<proteinExistence type="predicted"/>
<name>A0A7R7MRJ7_MYCIT</name>
<protein>
    <submittedName>
        <fullName evidence="1">Uncharacterized protein</fullName>
    </submittedName>
</protein>
<dbReference type="Proteomes" id="UP000595205">
    <property type="component" value="Chromosome"/>
</dbReference>